<dbReference type="Gene3D" id="3.40.50.300">
    <property type="entry name" value="P-loop containing nucleotide triphosphate hydrolases"/>
    <property type="match status" value="1"/>
</dbReference>
<comment type="caution">
    <text evidence="1">The sequence shown here is derived from an EMBL/GenBank/DDBJ whole genome shotgun (WGS) entry which is preliminary data.</text>
</comment>
<dbReference type="AlphaFoldDB" id="A0A917WB59"/>
<dbReference type="GO" id="GO:0016301">
    <property type="term" value="F:kinase activity"/>
    <property type="evidence" value="ECO:0007669"/>
    <property type="project" value="UniProtKB-KW"/>
</dbReference>
<organism evidence="1 2">
    <name type="scientific">Pseudooceanicola nanhaiensis</name>
    <dbReference type="NCBI Taxonomy" id="375761"/>
    <lineage>
        <taxon>Bacteria</taxon>
        <taxon>Pseudomonadati</taxon>
        <taxon>Pseudomonadota</taxon>
        <taxon>Alphaproteobacteria</taxon>
        <taxon>Rhodobacterales</taxon>
        <taxon>Paracoccaceae</taxon>
        <taxon>Pseudooceanicola</taxon>
    </lineage>
</organism>
<keyword evidence="1" id="KW-0808">Transferase</keyword>
<dbReference type="Proteomes" id="UP000649829">
    <property type="component" value="Unassembled WGS sequence"/>
</dbReference>
<dbReference type="InterPro" id="IPR027417">
    <property type="entry name" value="P-loop_NTPase"/>
</dbReference>
<keyword evidence="2" id="KW-1185">Reference proteome</keyword>
<evidence type="ECO:0000313" key="2">
    <source>
        <dbReference type="Proteomes" id="UP000649829"/>
    </source>
</evidence>
<gene>
    <name evidence="1" type="ORF">GCM10011534_09360</name>
</gene>
<reference evidence="1" key="2">
    <citation type="submission" date="2020-09" db="EMBL/GenBank/DDBJ databases">
        <authorList>
            <person name="Sun Q."/>
            <person name="Zhou Y."/>
        </authorList>
    </citation>
    <scope>NUCLEOTIDE SEQUENCE</scope>
    <source>
        <strain evidence="1">CGMCC 1.6293</strain>
    </source>
</reference>
<dbReference type="EMBL" id="BMLF01000001">
    <property type="protein sequence ID" value="GGL89331.1"/>
    <property type="molecule type" value="Genomic_DNA"/>
</dbReference>
<keyword evidence="1" id="KW-0418">Kinase</keyword>
<accession>A0A917WB59</accession>
<proteinExistence type="predicted"/>
<evidence type="ECO:0000313" key="1">
    <source>
        <dbReference type="EMBL" id="GGL89331.1"/>
    </source>
</evidence>
<protein>
    <submittedName>
        <fullName evidence="1">Gamma-glutamyl kinase</fullName>
    </submittedName>
</protein>
<sequence length="197" mass="22245">MLVFSKARLVILSVPKTGTTAIESALGPRADIWVQNPPELKHAPVFRYNRFFRPMLEKFVAPDLEVIAVMREPVSWLGSWWRYRQRAELDGRANSTAGIGFDAFVDAYCRGERPAFADVGSQSKFLEPAGNGTRVTRLFRYEDQGALLDFLEQRLGTGIALGRENVSPAMEVRLSPEVEEKYRRKCAAEFDLYASIP</sequence>
<dbReference type="SUPFAM" id="SSF52540">
    <property type="entry name" value="P-loop containing nucleoside triphosphate hydrolases"/>
    <property type="match status" value="1"/>
</dbReference>
<reference evidence="1" key="1">
    <citation type="journal article" date="2014" name="Int. J. Syst. Evol. Microbiol.">
        <title>Complete genome sequence of Corynebacterium casei LMG S-19264T (=DSM 44701T), isolated from a smear-ripened cheese.</title>
        <authorList>
            <consortium name="US DOE Joint Genome Institute (JGI-PGF)"/>
            <person name="Walter F."/>
            <person name="Albersmeier A."/>
            <person name="Kalinowski J."/>
            <person name="Ruckert C."/>
        </authorList>
    </citation>
    <scope>NUCLEOTIDE SEQUENCE</scope>
    <source>
        <strain evidence="1">CGMCC 1.6293</strain>
    </source>
</reference>
<name>A0A917WB59_9RHOB</name>
<dbReference type="RefSeq" id="WP_028285833.1">
    <property type="nucleotide sequence ID" value="NZ_BMLF01000001.1"/>
</dbReference>